<comment type="similarity">
    <text evidence="2">Belongs to the PPR family. PCMP-E subfamily.</text>
</comment>
<feature type="repeat" description="PPR" evidence="3">
    <location>
        <begin position="236"/>
        <end position="270"/>
    </location>
</feature>
<dbReference type="Pfam" id="PF13041">
    <property type="entry name" value="PPR_2"/>
    <property type="match status" value="4"/>
</dbReference>
<dbReference type="PANTHER" id="PTHR47926:SF389">
    <property type="entry name" value="PENTATRICOPEPTIDE PROTEIN-RELATED"/>
    <property type="match status" value="1"/>
</dbReference>
<dbReference type="Pfam" id="PF20431">
    <property type="entry name" value="E_motif"/>
    <property type="match status" value="1"/>
</dbReference>
<feature type="repeat" description="PPR" evidence="3">
    <location>
        <begin position="271"/>
        <end position="305"/>
    </location>
</feature>
<evidence type="ECO:0000256" key="2">
    <source>
        <dbReference type="ARBA" id="ARBA00061659"/>
    </source>
</evidence>
<evidence type="ECO:0000256" key="1">
    <source>
        <dbReference type="ARBA" id="ARBA00022737"/>
    </source>
</evidence>
<name>A0A5K0YRQ9_9MAGN</name>
<gene>
    <name evidence="4" type="ORF">NYM_LOCUS8679</name>
</gene>
<dbReference type="FunFam" id="1.25.40.10:FF:000280">
    <property type="entry name" value="Pentatricopeptide repeat-containing protein"/>
    <property type="match status" value="1"/>
</dbReference>
<dbReference type="InterPro" id="IPR046848">
    <property type="entry name" value="E_motif"/>
</dbReference>
<evidence type="ECO:0000313" key="4">
    <source>
        <dbReference type="EMBL" id="VVV79937.1"/>
    </source>
</evidence>
<dbReference type="PANTHER" id="PTHR47926">
    <property type="entry name" value="PENTATRICOPEPTIDE REPEAT-CONTAINING PROTEIN"/>
    <property type="match status" value="1"/>
</dbReference>
<dbReference type="InterPro" id="IPR011990">
    <property type="entry name" value="TPR-like_helical_dom_sf"/>
</dbReference>
<feature type="repeat" description="PPR" evidence="3">
    <location>
        <begin position="135"/>
        <end position="169"/>
    </location>
</feature>
<protein>
    <recommendedName>
        <fullName evidence="5">Pentatricopeptide repeat-containing protein</fullName>
    </recommendedName>
</protein>
<dbReference type="FunFam" id="1.25.40.10:FF:000031">
    <property type="entry name" value="Pentatricopeptide repeat-containing protein mitochondrial"/>
    <property type="match status" value="1"/>
</dbReference>
<dbReference type="GO" id="GO:0003723">
    <property type="term" value="F:RNA binding"/>
    <property type="evidence" value="ECO:0007669"/>
    <property type="project" value="InterPro"/>
</dbReference>
<dbReference type="FunFam" id="1.25.40.10:FF:000393">
    <property type="entry name" value="Pentatricopeptide repeat-containing protein At1g20230"/>
    <property type="match status" value="1"/>
</dbReference>
<feature type="repeat" description="PPR" evidence="3">
    <location>
        <begin position="512"/>
        <end position="546"/>
    </location>
</feature>
<sequence length="740" mass="82469">MRIASLSSLICRLVSLPSTRLVHLRAIDDAVTSHSTIHYANVEPHRLKVGDSVATRLHAHEKTSKLLENWFNLALEECTARNLVEQGQQVHAQIIVHGVNQSVFLGAKLISMYSKLNLLMDTRMVFECLHGCNSNSLSWNAILRANLKHGFFEEALELYERMRVCGVRPDGFTFPLVIRACTETGDVGICRKVHEHVLELGFELHLHVANGLIGMYGKLGRMDVARQLFDRMPQKNVFSWNTMMSGLALNFDCEGAAELFREMDSGKLKPNLVTWTSLISSHAKCGRPQDVMDLFREMKSRGDGTNAEVVAVLLSVCTDAGSVEKGKVVHGLVVKSGLESYCFVKSALISVYGKCGEVDNAYRLFLDMDQKDIITWNSMMSCYASSGRCDEAYELLCQLGKEHHGEELMPNVVSWSAVIDGFSACGRSSESLELFRRMQMAGVTPNYVTIATALSSCAKLAVLYLGKEIHGHSLRGFLDLEVLVINGLIHMYAKCGNLQYAHRVFDRMICKDLISWNSIIAGYAMHGLGRTALCMFDEMLNNNLKPDNFTFIAVLSACSHAGLVNEGRLLFDRMTREYLLSPSVEHYACMVDLLGRAGLVNEASKFVRELPLEANACVWGALLNSCRIHKNTVVAEETASRLFDLEPKTTGSYMLLSNTYAACGRWEDSAKIRLLTRVKGLRKSPGHSWIEVKSKVYMFSAGNSWQPGLEEIYGVLETLVLLMENDDHMLNGDLCYASYG</sequence>
<feature type="repeat" description="PPR" evidence="3">
    <location>
        <begin position="372"/>
        <end position="402"/>
    </location>
</feature>
<dbReference type="GO" id="GO:0031930">
    <property type="term" value="P:mitochondria-nucleus signaling pathway"/>
    <property type="evidence" value="ECO:0007669"/>
    <property type="project" value="EnsemblPlants"/>
</dbReference>
<keyword evidence="1" id="KW-0677">Repeat</keyword>
<dbReference type="FunFam" id="1.25.40.10:FF:000344">
    <property type="entry name" value="Pentatricopeptide repeat-containing protein"/>
    <property type="match status" value="1"/>
</dbReference>
<accession>A0A5K0YRQ9</accession>
<dbReference type="EMBL" id="LR721777">
    <property type="protein sequence ID" value="VVV79937.1"/>
    <property type="molecule type" value="Genomic_DNA"/>
</dbReference>
<dbReference type="InterPro" id="IPR002885">
    <property type="entry name" value="PPR_rpt"/>
</dbReference>
<organism evidence="4">
    <name type="scientific">Nymphaea colorata</name>
    <name type="common">pocket water lily</name>
    <dbReference type="NCBI Taxonomy" id="210225"/>
    <lineage>
        <taxon>Eukaryota</taxon>
        <taxon>Viridiplantae</taxon>
        <taxon>Streptophyta</taxon>
        <taxon>Embryophyta</taxon>
        <taxon>Tracheophyta</taxon>
        <taxon>Spermatophyta</taxon>
        <taxon>Magnoliopsida</taxon>
        <taxon>Nymphaeales</taxon>
        <taxon>Nymphaeaceae</taxon>
        <taxon>Nymphaea</taxon>
    </lineage>
</organism>
<evidence type="ECO:0008006" key="5">
    <source>
        <dbReference type="Google" id="ProtNLM"/>
    </source>
</evidence>
<reference evidence="4" key="1">
    <citation type="submission" date="2019-09" db="EMBL/GenBank/DDBJ databases">
        <authorList>
            <person name="Zhang L."/>
        </authorList>
    </citation>
    <scope>NUCLEOTIDE SEQUENCE</scope>
</reference>
<dbReference type="Gramene" id="NC12G0187950.1">
    <property type="protein sequence ID" value="NC12G0187950.1:cds"/>
    <property type="gene ID" value="NC12G0187950"/>
</dbReference>
<dbReference type="NCBIfam" id="TIGR00756">
    <property type="entry name" value="PPR"/>
    <property type="match status" value="8"/>
</dbReference>
<proteinExistence type="inferred from homology"/>
<dbReference type="InterPro" id="IPR046960">
    <property type="entry name" value="PPR_At4g14850-like_plant"/>
</dbReference>
<dbReference type="GO" id="GO:0009451">
    <property type="term" value="P:RNA modification"/>
    <property type="evidence" value="ECO:0007669"/>
    <property type="project" value="InterPro"/>
</dbReference>
<dbReference type="Pfam" id="PF01535">
    <property type="entry name" value="PPR"/>
    <property type="match status" value="2"/>
</dbReference>
<dbReference type="AlphaFoldDB" id="A0A5K0YRQ9"/>
<feature type="repeat" description="PPR" evidence="3">
    <location>
        <begin position="411"/>
        <end position="445"/>
    </location>
</feature>
<dbReference type="PROSITE" id="PS51375">
    <property type="entry name" value="PPR"/>
    <property type="match status" value="6"/>
</dbReference>
<dbReference type="Gene3D" id="1.25.40.10">
    <property type="entry name" value="Tetratricopeptide repeat domain"/>
    <property type="match status" value="5"/>
</dbReference>
<evidence type="ECO:0000256" key="3">
    <source>
        <dbReference type="PROSITE-ProRule" id="PRU00708"/>
    </source>
</evidence>
<dbReference type="OMA" id="RPDLCVW"/>
<dbReference type="OrthoDB" id="881013at2759"/>